<organism evidence="1 2">
    <name type="scientific">Entomomonas asaccharolytica</name>
    <dbReference type="NCBI Taxonomy" id="2785331"/>
    <lineage>
        <taxon>Bacteria</taxon>
        <taxon>Pseudomonadati</taxon>
        <taxon>Pseudomonadota</taxon>
        <taxon>Gammaproteobacteria</taxon>
        <taxon>Pseudomonadales</taxon>
        <taxon>Pseudomonadaceae</taxon>
        <taxon>Entomomonas</taxon>
    </lineage>
</organism>
<dbReference type="Proteomes" id="UP000595278">
    <property type="component" value="Chromosome"/>
</dbReference>
<proteinExistence type="predicted"/>
<protein>
    <submittedName>
        <fullName evidence="1">Leucine-rich repeat domain-containing protein</fullName>
    </submittedName>
</protein>
<name>A0A974NE23_9GAMM</name>
<dbReference type="InterPro" id="IPR032675">
    <property type="entry name" value="LRR_dom_sf"/>
</dbReference>
<sequence>MVDLAFLQNKLQTAPAGFGYADVGQWLQDVPHIELLADIKPLFFEALSKKELLAFITLLKHRYIKDGPAYNLFQDHFEEYIKQNGLEDFYHGLYLYKDSSQCLDFTVLTKALTKLVISTSDTITTVIIPAGKQLEALELSYLAQLQHLQQIEQAKGLMYLAVNQCPQLTDFSFIKKLKKLVWLDLSGNQQLTDLSFLLASSQIVFLQLLDMELLDNPKVFKQLSKLKYLKYLTISGKQTQITELRKQLPNCVVNGISAINNQSY</sequence>
<dbReference type="EMBL" id="CP067393">
    <property type="protein sequence ID" value="QQP84958.1"/>
    <property type="molecule type" value="Genomic_DNA"/>
</dbReference>
<evidence type="ECO:0000313" key="1">
    <source>
        <dbReference type="EMBL" id="QQP84958.1"/>
    </source>
</evidence>
<gene>
    <name evidence="1" type="ORF">JHT90_11220</name>
</gene>
<evidence type="ECO:0000313" key="2">
    <source>
        <dbReference type="Proteomes" id="UP000595278"/>
    </source>
</evidence>
<dbReference type="SUPFAM" id="SSF52058">
    <property type="entry name" value="L domain-like"/>
    <property type="match status" value="1"/>
</dbReference>
<dbReference type="KEGG" id="eaz:JHT90_11220"/>
<dbReference type="RefSeq" id="WP_201090984.1">
    <property type="nucleotide sequence ID" value="NZ_CP067393.1"/>
</dbReference>
<keyword evidence="2" id="KW-1185">Reference proteome</keyword>
<accession>A0A974NE23</accession>
<reference evidence="1 2" key="1">
    <citation type="submission" date="2021-01" db="EMBL/GenBank/DDBJ databases">
        <title>Entomomonas sp. F2A isolated from a house cricket (Acheta domesticus).</title>
        <authorList>
            <person name="Spergser J."/>
            <person name="Busse H.-J."/>
        </authorList>
    </citation>
    <scope>NUCLEOTIDE SEQUENCE [LARGE SCALE GENOMIC DNA]</scope>
    <source>
        <strain evidence="1 2">F2A</strain>
    </source>
</reference>
<dbReference type="Gene3D" id="3.80.10.10">
    <property type="entry name" value="Ribonuclease Inhibitor"/>
    <property type="match status" value="1"/>
</dbReference>
<dbReference type="AlphaFoldDB" id="A0A974NE23"/>